<protein>
    <submittedName>
        <fullName evidence="1">Uncharacterized protein</fullName>
    </submittedName>
</protein>
<keyword evidence="2" id="KW-1185">Reference proteome</keyword>
<comment type="caution">
    <text evidence="1">The sequence shown here is derived from an EMBL/GenBank/DDBJ whole genome shotgun (WGS) entry which is preliminary data.</text>
</comment>
<dbReference type="EMBL" id="RRCN01000001">
    <property type="protein sequence ID" value="RRJ63899.1"/>
    <property type="molecule type" value="Genomic_DNA"/>
</dbReference>
<accession>A0A3P3U2N6</accession>
<dbReference type="AlphaFoldDB" id="A0A3P3U2N6"/>
<name>A0A3P3U2N6_9BACL</name>
<evidence type="ECO:0000313" key="1">
    <source>
        <dbReference type="EMBL" id="RRJ63899.1"/>
    </source>
</evidence>
<proteinExistence type="predicted"/>
<reference evidence="1 2" key="1">
    <citation type="submission" date="2018-11" db="EMBL/GenBank/DDBJ databases">
        <title>Genome sequencing of Paenibacillus sp. KCOM 3021 (= ChDC PVNT-B20).</title>
        <authorList>
            <person name="Kook J.-K."/>
            <person name="Park S.-N."/>
            <person name="Lim Y.K."/>
        </authorList>
    </citation>
    <scope>NUCLEOTIDE SEQUENCE [LARGE SCALE GENOMIC DNA]</scope>
    <source>
        <strain evidence="1 2">KCOM 3021</strain>
    </source>
</reference>
<gene>
    <name evidence="1" type="ORF">EHV15_13880</name>
</gene>
<dbReference type="OrthoDB" id="4050476at2"/>
<sequence length="61" mass="6988">MYALSKYIGTFTGDGIEIRKYPIPGDRVTLGWAPNQWPGDMDRISFDDMVEGLNYFNNINI</sequence>
<dbReference type="RefSeq" id="WP_128631730.1">
    <property type="nucleotide sequence ID" value="NZ_RRCN01000001.1"/>
</dbReference>
<evidence type="ECO:0000313" key="2">
    <source>
        <dbReference type="Proteomes" id="UP000267017"/>
    </source>
</evidence>
<dbReference type="Proteomes" id="UP000267017">
    <property type="component" value="Unassembled WGS sequence"/>
</dbReference>
<organism evidence="1 2">
    <name type="scientific">Paenibacillus oralis</name>
    <dbReference type="NCBI Taxonomy" id="2490856"/>
    <lineage>
        <taxon>Bacteria</taxon>
        <taxon>Bacillati</taxon>
        <taxon>Bacillota</taxon>
        <taxon>Bacilli</taxon>
        <taxon>Bacillales</taxon>
        <taxon>Paenibacillaceae</taxon>
        <taxon>Paenibacillus</taxon>
    </lineage>
</organism>